<dbReference type="Gene3D" id="3.40.50.2000">
    <property type="entry name" value="Glycogen Phosphorylase B"/>
    <property type="match status" value="2"/>
</dbReference>
<dbReference type="Pfam" id="PF00534">
    <property type="entry name" value="Glycos_transf_1"/>
    <property type="match status" value="1"/>
</dbReference>
<evidence type="ECO:0000259" key="3">
    <source>
        <dbReference type="Pfam" id="PF13439"/>
    </source>
</evidence>
<dbReference type="EMBL" id="JBHSSN010000014">
    <property type="protein sequence ID" value="MFC6323601.1"/>
    <property type="molecule type" value="Genomic_DNA"/>
</dbReference>
<feature type="domain" description="Glycosyl transferase family 1" evidence="2">
    <location>
        <begin position="204"/>
        <end position="330"/>
    </location>
</feature>
<dbReference type="RefSeq" id="WP_125592616.1">
    <property type="nucleotide sequence ID" value="NZ_JBHSSN010000014.1"/>
</dbReference>
<evidence type="ECO:0000256" key="1">
    <source>
        <dbReference type="ARBA" id="ARBA00022679"/>
    </source>
</evidence>
<name>A0ABW1UXX3_9LACO</name>
<keyword evidence="1 4" id="KW-0808">Transferase</keyword>
<protein>
    <submittedName>
        <fullName evidence="4">Glycosyltransferase family 4 protein</fullName>
        <ecNumber evidence="4">2.4.-.-</ecNumber>
    </submittedName>
</protein>
<dbReference type="InterPro" id="IPR001296">
    <property type="entry name" value="Glyco_trans_1"/>
</dbReference>
<reference evidence="5" key="1">
    <citation type="journal article" date="2019" name="Int. J. Syst. Evol. Microbiol.">
        <title>The Global Catalogue of Microorganisms (GCM) 10K type strain sequencing project: providing services to taxonomists for standard genome sequencing and annotation.</title>
        <authorList>
            <consortium name="The Broad Institute Genomics Platform"/>
            <consortium name="The Broad Institute Genome Sequencing Center for Infectious Disease"/>
            <person name="Wu L."/>
            <person name="Ma J."/>
        </authorList>
    </citation>
    <scope>NUCLEOTIDE SEQUENCE [LARGE SCALE GENOMIC DNA]</scope>
    <source>
        <strain evidence="5">CCM 8895</strain>
    </source>
</reference>
<accession>A0ABW1UXX3</accession>
<dbReference type="PANTHER" id="PTHR46401">
    <property type="entry name" value="GLYCOSYLTRANSFERASE WBBK-RELATED"/>
    <property type="match status" value="1"/>
</dbReference>
<dbReference type="CDD" id="cd03801">
    <property type="entry name" value="GT4_PimA-like"/>
    <property type="match status" value="1"/>
</dbReference>
<comment type="caution">
    <text evidence="4">The sequence shown here is derived from an EMBL/GenBank/DDBJ whole genome shotgun (WGS) entry which is preliminary data.</text>
</comment>
<dbReference type="InterPro" id="IPR028098">
    <property type="entry name" value="Glyco_trans_4-like_N"/>
</dbReference>
<proteinExistence type="predicted"/>
<dbReference type="EC" id="2.4.-.-" evidence="4"/>
<dbReference type="Pfam" id="PF13439">
    <property type="entry name" value="Glyco_transf_4"/>
    <property type="match status" value="1"/>
</dbReference>
<organism evidence="4 5">
    <name type="scientific">Companilactobacillus baiquanensis</name>
    <dbReference type="NCBI Taxonomy" id="2486005"/>
    <lineage>
        <taxon>Bacteria</taxon>
        <taxon>Bacillati</taxon>
        <taxon>Bacillota</taxon>
        <taxon>Bacilli</taxon>
        <taxon>Lactobacillales</taxon>
        <taxon>Lactobacillaceae</taxon>
        <taxon>Companilactobacillus</taxon>
    </lineage>
</organism>
<keyword evidence="4" id="KW-0328">Glycosyltransferase</keyword>
<dbReference type="GO" id="GO:0016757">
    <property type="term" value="F:glycosyltransferase activity"/>
    <property type="evidence" value="ECO:0007669"/>
    <property type="project" value="UniProtKB-KW"/>
</dbReference>
<dbReference type="SUPFAM" id="SSF53756">
    <property type="entry name" value="UDP-Glycosyltransferase/glycogen phosphorylase"/>
    <property type="match status" value="1"/>
</dbReference>
<evidence type="ECO:0000313" key="5">
    <source>
        <dbReference type="Proteomes" id="UP001596186"/>
    </source>
</evidence>
<dbReference type="Proteomes" id="UP001596186">
    <property type="component" value="Unassembled WGS sequence"/>
</dbReference>
<gene>
    <name evidence="4" type="ORF">ACFP1F_07615</name>
</gene>
<dbReference type="PANTHER" id="PTHR46401:SF2">
    <property type="entry name" value="GLYCOSYLTRANSFERASE WBBK-RELATED"/>
    <property type="match status" value="1"/>
</dbReference>
<sequence length="401" mass="46011">MRILHIQAQLPSKSGSGVYFSNVIKGLKKNHEQACVYGRFDNFDYQMLPKNLQFPVTFPNEKCSFPMPGMSDVMPYESTIYSEMTPEMIKDWQDVFSKKIHQAIETFKPDVIFCHHLWYLTSLVCQEIQNIPIYVFCHGTDIRQAKQHPDLLKKYVTDFDKLTHVFALSHPQVKQIEDIYKVPQNKITVIGGGFDPEIFYPVTKPEKKTIDIVYAGKMSSAKGIFALANAFNAISKDYPNVFLHLIGNTSEEAEEKLRPFLDNTQIKVYNVVNQRRLADIFRQSDIFVLPSYYEGLGLVAIEALACDLRVVVTTIPPLQEQLGKLVNNSGYISYVDLPRLVNQDEPIKEDLPAFYNRLEKALRKQISGVINKPQFPKDIQESISTNSWPQLITHIEQILEK</sequence>
<feature type="domain" description="Glycosyltransferase subfamily 4-like N-terminal" evidence="3">
    <location>
        <begin position="96"/>
        <end position="197"/>
    </location>
</feature>
<keyword evidence="5" id="KW-1185">Reference proteome</keyword>
<evidence type="ECO:0000313" key="4">
    <source>
        <dbReference type="EMBL" id="MFC6323601.1"/>
    </source>
</evidence>
<evidence type="ECO:0000259" key="2">
    <source>
        <dbReference type="Pfam" id="PF00534"/>
    </source>
</evidence>